<accession>A0A8S3JQ34</accession>
<comment type="caution">
    <text evidence="2">The sequence shown here is derived from an EMBL/GenBank/DDBJ whole genome shotgun (WGS) entry which is preliminary data.</text>
</comment>
<gene>
    <name evidence="2" type="ORF">GIL414_LOCUS84684</name>
    <name evidence="1" type="ORF">SMN809_LOCUS77834</name>
</gene>
<dbReference type="EMBL" id="CAJOBI010338337">
    <property type="protein sequence ID" value="CAF5209240.1"/>
    <property type="molecule type" value="Genomic_DNA"/>
</dbReference>
<name>A0A8S3JQ34_9BILA</name>
<dbReference type="InterPro" id="IPR032675">
    <property type="entry name" value="LRR_dom_sf"/>
</dbReference>
<evidence type="ECO:0000313" key="1">
    <source>
        <dbReference type="EMBL" id="CAF5209240.1"/>
    </source>
</evidence>
<proteinExistence type="predicted"/>
<dbReference type="Proteomes" id="UP000681720">
    <property type="component" value="Unassembled WGS sequence"/>
</dbReference>
<protein>
    <submittedName>
        <fullName evidence="2">Uncharacterized protein</fullName>
    </submittedName>
</protein>
<evidence type="ECO:0000313" key="3">
    <source>
        <dbReference type="Proteomes" id="UP000681720"/>
    </source>
</evidence>
<sequence>MITFIELQSRRIGEKGVEYLADALINNDRITSVNLNRNEINDQGLKYLVNVLKNDE</sequence>
<reference evidence="2" key="1">
    <citation type="submission" date="2021-02" db="EMBL/GenBank/DDBJ databases">
        <authorList>
            <person name="Nowell W R."/>
        </authorList>
    </citation>
    <scope>NUCLEOTIDE SEQUENCE</scope>
</reference>
<organism evidence="2 3">
    <name type="scientific">Rotaria magnacalcarata</name>
    <dbReference type="NCBI Taxonomy" id="392030"/>
    <lineage>
        <taxon>Eukaryota</taxon>
        <taxon>Metazoa</taxon>
        <taxon>Spiralia</taxon>
        <taxon>Gnathifera</taxon>
        <taxon>Rotifera</taxon>
        <taxon>Eurotatoria</taxon>
        <taxon>Bdelloidea</taxon>
        <taxon>Philodinida</taxon>
        <taxon>Philodinidae</taxon>
        <taxon>Rotaria</taxon>
    </lineage>
</organism>
<evidence type="ECO:0000313" key="2">
    <source>
        <dbReference type="EMBL" id="CAF5221711.1"/>
    </source>
</evidence>
<dbReference type="EMBL" id="CAJOBJ010367284">
    <property type="protein sequence ID" value="CAF5221711.1"/>
    <property type="molecule type" value="Genomic_DNA"/>
</dbReference>
<dbReference type="SUPFAM" id="SSF52047">
    <property type="entry name" value="RNI-like"/>
    <property type="match status" value="1"/>
</dbReference>
<dbReference type="AlphaFoldDB" id="A0A8S3JQ34"/>
<dbReference type="Proteomes" id="UP000676336">
    <property type="component" value="Unassembled WGS sequence"/>
</dbReference>
<feature type="non-terminal residue" evidence="2">
    <location>
        <position position="1"/>
    </location>
</feature>
<dbReference type="Gene3D" id="3.80.10.10">
    <property type="entry name" value="Ribonuclease Inhibitor"/>
    <property type="match status" value="1"/>
</dbReference>